<gene>
    <name evidence="1" type="ORF">BACOVA_04375</name>
</gene>
<evidence type="ECO:0000313" key="2">
    <source>
        <dbReference type="Proteomes" id="UP000005475"/>
    </source>
</evidence>
<dbReference type="Proteomes" id="UP000005475">
    <property type="component" value="Unassembled WGS sequence"/>
</dbReference>
<protein>
    <submittedName>
        <fullName evidence="1">Uncharacterized protein</fullName>
    </submittedName>
</protein>
<comment type="caution">
    <text evidence="1">The sequence shown here is derived from an EMBL/GenBank/DDBJ whole genome shotgun (WGS) entry which is preliminary data.</text>
</comment>
<dbReference type="EMBL" id="AAXF02000053">
    <property type="protein sequence ID" value="EDO09995.1"/>
    <property type="molecule type" value="Genomic_DNA"/>
</dbReference>
<evidence type="ECO:0000313" key="1">
    <source>
        <dbReference type="EMBL" id="EDO09995.1"/>
    </source>
</evidence>
<proteinExistence type="predicted"/>
<sequence length="47" mass="5431">MSIPRNNDSFYKEAGCSNQGYKKIPSSNSKLALWMMIHQSKVIIREE</sequence>
<organism evidence="1 2">
    <name type="scientific">Bacteroides ovatus (strain ATCC 8483 / DSM 1896 / JCM 5824 / BCRC 10623 / CCUG 4943 / NCTC 11153)</name>
    <dbReference type="NCBI Taxonomy" id="411476"/>
    <lineage>
        <taxon>Bacteria</taxon>
        <taxon>Pseudomonadati</taxon>
        <taxon>Bacteroidota</taxon>
        <taxon>Bacteroidia</taxon>
        <taxon>Bacteroidales</taxon>
        <taxon>Bacteroidaceae</taxon>
        <taxon>Bacteroides</taxon>
    </lineage>
</organism>
<reference evidence="1 2" key="1">
    <citation type="submission" date="2007-03" db="EMBL/GenBank/DDBJ databases">
        <authorList>
            <person name="Fulton L."/>
            <person name="Clifton S."/>
            <person name="Fulton B."/>
            <person name="Xu J."/>
            <person name="Minx P."/>
            <person name="Pepin K.H."/>
            <person name="Johnson M."/>
            <person name="Thiruvilangam P."/>
            <person name="Bhonagiri V."/>
            <person name="Nash W.E."/>
            <person name="Mardis E.R."/>
            <person name="Wilson R.K."/>
        </authorList>
    </citation>
    <scope>NUCLEOTIDE SEQUENCE [LARGE SCALE GENOMIC DNA]</scope>
    <source>
        <strain evidence="2">ATCC 8483 / DSM 1896 / JCM 5824 / BCRC 10623 / CCUG 4943 / NCTC 11153</strain>
    </source>
</reference>
<name>A0AAN3D7V5_BACO1</name>
<reference evidence="2" key="2">
    <citation type="submission" date="2007-04" db="EMBL/GenBank/DDBJ databases">
        <title>Draft genome sequence of Bacteroides ovatus (ATCC 8483).</title>
        <authorList>
            <person name="Sudarsanam P."/>
            <person name="Ley R."/>
            <person name="Guruge J."/>
            <person name="Turnbaugh P.J."/>
            <person name="Mahowald M."/>
            <person name="Liep D."/>
            <person name="Gordon J."/>
        </authorList>
    </citation>
    <scope>NUCLEOTIDE SEQUENCE [LARGE SCALE GENOMIC DNA]</scope>
    <source>
        <strain evidence="2">ATCC 8483 / DSM 1896 / JCM 5824 / BCRC 10623 / CCUG 4943 / NCTC 11153</strain>
    </source>
</reference>
<accession>A0AAN3D7V5</accession>
<dbReference type="AlphaFoldDB" id="A0AAN3D7V5"/>